<sequence>MPPPMRHRAMRVFMNDDRHVMAKHSAIYPTQEELESVQNMVSHTERALKAVSDWLDKQEKGTTKSDSGTETDKESEHKDQATRSLRGVMRVGLVAKGLLLKGDLDLELVLLCKDKPTISLLKKVSENLVTQLKLITEDKYVVTQQIREASIVIKNTKEPPLTLTIHLTSPLVREEIERAAAGETLSVNDPPDVLDRQKCLTALASLRHAKWFQARANGLRSCVIVIRILRDLCARVPTWAPLRGWPLELICEKAIGTGNRPMGAGEALRRVLECLASGILMADGPGISDPCEKEPTDAIGHLDQQQREDITASAQHALRLSAFGQLHKVLGMDPLPSKMPKKPRPETPIDYTVQIPPSTAYAPPMKRPIEEEEGTDDKSPNKKKKKLQKKSAEEKAEPPQAMNALMRLNQLKPGLQYKLISQTGPVHVPVFTMAVEVDGKTFEASGPSKRTAKLHVAVKVLQDMGLPTGVELKSPEPAVKADEAVVANTVEQQKPVVPPVETITAAAGATARQQGPILTKHGKNPVMELNEKRRGLKYELISETGGSHDKRFVMEVEIDGQKFQGTGSNKKVAKAYAALAALERLFPEGSAPEAAKKKKGPPMVSIPFQNEFYLKDAQQKYLPKNQRGKNFNEHLSSMLSSTPTAILDLVVKRKL</sequence>
<dbReference type="PROSITE" id="PS50137">
    <property type="entry name" value="DS_RBD"/>
    <property type="match status" value="2"/>
</dbReference>
<dbReference type="GO" id="GO:0005737">
    <property type="term" value="C:cytoplasm"/>
    <property type="evidence" value="ECO:0007669"/>
    <property type="project" value="UniProtKB-SubCell"/>
</dbReference>
<dbReference type="GO" id="GO:0003727">
    <property type="term" value="F:single-stranded RNA binding"/>
    <property type="evidence" value="ECO:0007669"/>
    <property type="project" value="TreeGrafter"/>
</dbReference>
<feature type="region of interest" description="Disordered" evidence="13">
    <location>
        <begin position="52"/>
        <end position="82"/>
    </location>
</feature>
<dbReference type="Pfam" id="PF07528">
    <property type="entry name" value="DZF_N"/>
    <property type="match status" value="1"/>
</dbReference>
<keyword evidence="10" id="KW-0804">Transcription</keyword>
<dbReference type="Proteomes" id="UP000265100">
    <property type="component" value="Chromosome 4"/>
</dbReference>
<keyword evidence="5" id="KW-0677">Repeat</keyword>
<evidence type="ECO:0000256" key="9">
    <source>
        <dbReference type="ARBA" id="ARBA00023125"/>
    </source>
</evidence>
<dbReference type="Pfam" id="PF20965">
    <property type="entry name" value="DZF_C"/>
    <property type="match status" value="1"/>
</dbReference>
<protein>
    <recommendedName>
        <fullName evidence="18">Interleukin enhancer binding factor 3b</fullName>
    </recommendedName>
</protein>
<proteinExistence type="predicted"/>
<evidence type="ECO:0000259" key="15">
    <source>
        <dbReference type="PROSITE" id="PS51703"/>
    </source>
</evidence>
<feature type="domain" description="DZF" evidence="15">
    <location>
        <begin position="11"/>
        <end position="373"/>
    </location>
</feature>
<evidence type="ECO:0000259" key="14">
    <source>
        <dbReference type="PROSITE" id="PS50137"/>
    </source>
</evidence>
<dbReference type="AlphaFoldDB" id="A0AAX7TMM1"/>
<dbReference type="GO" id="GO:0071011">
    <property type="term" value="C:precatalytic spliceosome"/>
    <property type="evidence" value="ECO:0007669"/>
    <property type="project" value="TreeGrafter"/>
</dbReference>
<dbReference type="Gene3D" id="3.30.160.20">
    <property type="match status" value="2"/>
</dbReference>
<dbReference type="SUPFAM" id="SSF54768">
    <property type="entry name" value="dsRNA-binding domain-like"/>
    <property type="match status" value="2"/>
</dbReference>
<reference evidence="16" key="3">
    <citation type="submission" date="2025-08" db="UniProtKB">
        <authorList>
            <consortium name="Ensembl"/>
        </authorList>
    </citation>
    <scope>IDENTIFICATION</scope>
</reference>
<dbReference type="InterPro" id="IPR049401">
    <property type="entry name" value="DZF_dom_N"/>
</dbReference>
<reference evidence="16 17" key="1">
    <citation type="submission" date="2018-05" db="EMBL/GenBank/DDBJ databases">
        <authorList>
            <person name="Datahose"/>
        </authorList>
    </citation>
    <scope>NUCLEOTIDE SEQUENCE</scope>
</reference>
<dbReference type="FunFam" id="3.30.460.10:FF:000003">
    <property type="entry name" value="interleukin enhancer-binding factor 3 isoform X2"/>
    <property type="match status" value="1"/>
</dbReference>
<keyword evidence="3" id="KW-0963">Cytoplasm</keyword>
<evidence type="ECO:0000313" key="17">
    <source>
        <dbReference type="Proteomes" id="UP000265100"/>
    </source>
</evidence>
<evidence type="ECO:0000256" key="12">
    <source>
        <dbReference type="PROSITE-ProRule" id="PRU00266"/>
    </source>
</evidence>
<accession>A0AAX7TMM1</accession>
<dbReference type="Gene3D" id="3.30.460.10">
    <property type="entry name" value="Beta Polymerase, domain 2"/>
    <property type="match status" value="1"/>
</dbReference>
<evidence type="ECO:0000256" key="7">
    <source>
        <dbReference type="ARBA" id="ARBA00023015"/>
    </source>
</evidence>
<feature type="region of interest" description="Disordered" evidence="13">
    <location>
        <begin position="333"/>
        <end position="402"/>
    </location>
</feature>
<organism evidence="16 17">
    <name type="scientific">Astatotilapia calliptera</name>
    <name type="common">Eastern happy</name>
    <name type="synonym">Chromis callipterus</name>
    <dbReference type="NCBI Taxonomy" id="8154"/>
    <lineage>
        <taxon>Eukaryota</taxon>
        <taxon>Metazoa</taxon>
        <taxon>Chordata</taxon>
        <taxon>Craniata</taxon>
        <taxon>Vertebrata</taxon>
        <taxon>Euteleostomi</taxon>
        <taxon>Actinopterygii</taxon>
        <taxon>Neopterygii</taxon>
        <taxon>Teleostei</taxon>
        <taxon>Neoteleostei</taxon>
        <taxon>Acanthomorphata</taxon>
        <taxon>Ovalentaria</taxon>
        <taxon>Cichlomorphae</taxon>
        <taxon>Cichliformes</taxon>
        <taxon>Cichlidae</taxon>
        <taxon>African cichlids</taxon>
        <taxon>Pseudocrenilabrinae</taxon>
        <taxon>Haplochromini</taxon>
        <taxon>Astatotilapia</taxon>
    </lineage>
</organism>
<evidence type="ECO:0000256" key="2">
    <source>
        <dbReference type="ARBA" id="ARBA00004496"/>
    </source>
</evidence>
<keyword evidence="6 12" id="KW-0694">RNA-binding</keyword>
<feature type="compositionally biased region" description="Basic and acidic residues" evidence="13">
    <location>
        <begin position="70"/>
        <end position="81"/>
    </location>
</feature>
<dbReference type="CDD" id="cd19912">
    <property type="entry name" value="DSRM_ILF3_rpt2"/>
    <property type="match status" value="1"/>
</dbReference>
<evidence type="ECO:0000256" key="6">
    <source>
        <dbReference type="ARBA" id="ARBA00022884"/>
    </source>
</evidence>
<evidence type="ECO:0000256" key="4">
    <source>
        <dbReference type="ARBA" id="ARBA00022553"/>
    </source>
</evidence>
<reference evidence="17" key="2">
    <citation type="submission" date="2023-03" db="EMBL/GenBank/DDBJ databases">
        <authorList>
            <consortium name="Wellcome Sanger Institute Data Sharing"/>
        </authorList>
    </citation>
    <scope>NUCLEOTIDE SEQUENCE [LARGE SCALE GENOMIC DNA]</scope>
</reference>
<feature type="domain" description="DRBM" evidence="14">
    <location>
        <begin position="397"/>
        <end position="466"/>
    </location>
</feature>
<keyword evidence="7" id="KW-0805">Transcription regulation</keyword>
<keyword evidence="4" id="KW-0597">Phosphoprotein</keyword>
<dbReference type="Ensembl" id="ENSACLT00000078555.1">
    <property type="protein sequence ID" value="ENSACLP00000057660.1"/>
    <property type="gene ID" value="ENSACLG00000001608.2"/>
</dbReference>
<name>A0AAX7TMM1_ASTCA</name>
<dbReference type="GO" id="GO:0003725">
    <property type="term" value="F:double-stranded RNA binding"/>
    <property type="evidence" value="ECO:0007669"/>
    <property type="project" value="InterPro"/>
</dbReference>
<dbReference type="GO" id="GO:0003677">
    <property type="term" value="F:DNA binding"/>
    <property type="evidence" value="ECO:0007669"/>
    <property type="project" value="UniProtKB-KW"/>
</dbReference>
<dbReference type="FunFam" id="3.30.160.20:FF:000008">
    <property type="entry name" value="interleukin enhancer-binding factor 3 isoform X2"/>
    <property type="match status" value="1"/>
</dbReference>
<dbReference type="SMART" id="SM00572">
    <property type="entry name" value="DZF"/>
    <property type="match status" value="1"/>
</dbReference>
<dbReference type="InterPro" id="IPR033099">
    <property type="entry name" value="DSRM1_ILF3"/>
</dbReference>
<dbReference type="SMART" id="SM00358">
    <property type="entry name" value="DSRM"/>
    <property type="match status" value="2"/>
</dbReference>
<keyword evidence="11" id="KW-0539">Nucleus</keyword>
<dbReference type="CDD" id="cd19910">
    <property type="entry name" value="DSRM_ILF3_rpt1"/>
    <property type="match status" value="1"/>
</dbReference>
<feature type="compositionally biased region" description="Basic and acidic residues" evidence="13">
    <location>
        <begin position="52"/>
        <end position="63"/>
    </location>
</feature>
<evidence type="ECO:0000256" key="3">
    <source>
        <dbReference type="ARBA" id="ARBA00022490"/>
    </source>
</evidence>
<dbReference type="FunFam" id="1.10.1410.40:FF:000001">
    <property type="entry name" value="interleukin enhancer-binding factor 3 isoform X1"/>
    <property type="match status" value="1"/>
</dbReference>
<dbReference type="GO" id="GO:0051607">
    <property type="term" value="P:defense response to virus"/>
    <property type="evidence" value="ECO:0007669"/>
    <property type="project" value="UniProtKB-KW"/>
</dbReference>
<evidence type="ECO:0000256" key="11">
    <source>
        <dbReference type="ARBA" id="ARBA00023242"/>
    </source>
</evidence>
<dbReference type="PANTHER" id="PTHR45762:SF4">
    <property type="entry name" value="INTERLEUKIN ENHANCER-BINDING FACTOR 3"/>
    <property type="match status" value="1"/>
</dbReference>
<keyword evidence="8" id="KW-0051">Antiviral defense</keyword>
<dbReference type="InterPro" id="IPR014720">
    <property type="entry name" value="dsRBD_dom"/>
</dbReference>
<evidence type="ECO:0000256" key="5">
    <source>
        <dbReference type="ARBA" id="ARBA00022737"/>
    </source>
</evidence>
<dbReference type="PROSITE" id="PS51703">
    <property type="entry name" value="DZF"/>
    <property type="match status" value="1"/>
</dbReference>
<keyword evidence="9" id="KW-0238">DNA-binding</keyword>
<comment type="subcellular location">
    <subcellularLocation>
        <location evidence="2">Cytoplasm</location>
    </subcellularLocation>
    <subcellularLocation>
        <location evidence="1">Nucleus</location>
    </subcellularLocation>
</comment>
<evidence type="ECO:0000256" key="8">
    <source>
        <dbReference type="ARBA" id="ARBA00023118"/>
    </source>
</evidence>
<evidence type="ECO:0000256" key="1">
    <source>
        <dbReference type="ARBA" id="ARBA00004123"/>
    </source>
</evidence>
<evidence type="ECO:0000256" key="10">
    <source>
        <dbReference type="ARBA" id="ARBA00023163"/>
    </source>
</evidence>
<feature type="domain" description="DRBM" evidence="14">
    <location>
        <begin position="521"/>
        <end position="587"/>
    </location>
</feature>
<dbReference type="FunFam" id="3.30.160.20:FF:000006">
    <property type="entry name" value="interleukin enhancer-binding factor 3 isoform X2"/>
    <property type="match status" value="1"/>
</dbReference>
<evidence type="ECO:0000313" key="16">
    <source>
        <dbReference type="Ensembl" id="ENSACLP00000057660.1"/>
    </source>
</evidence>
<dbReference type="Gene3D" id="1.10.1410.40">
    <property type="match status" value="1"/>
</dbReference>
<keyword evidence="17" id="KW-1185">Reference proteome</keyword>
<dbReference type="InterPro" id="IPR006561">
    <property type="entry name" value="DZF_dom"/>
</dbReference>
<dbReference type="InterPro" id="IPR043519">
    <property type="entry name" value="NT_sf"/>
</dbReference>
<dbReference type="GeneTree" id="ENSGT00940000156719"/>
<evidence type="ECO:0000256" key="13">
    <source>
        <dbReference type="SAM" id="MobiDB-lite"/>
    </source>
</evidence>
<evidence type="ECO:0008006" key="18">
    <source>
        <dbReference type="Google" id="ProtNLM"/>
    </source>
</evidence>
<dbReference type="PANTHER" id="PTHR45762">
    <property type="entry name" value="ZINC FINGER RNA-BINDING PROTEIN"/>
    <property type="match status" value="1"/>
</dbReference>
<dbReference type="InterPro" id="IPR049402">
    <property type="entry name" value="DZF_dom_C"/>
</dbReference>
<reference evidence="16" key="4">
    <citation type="submission" date="2025-09" db="UniProtKB">
        <authorList>
            <consortium name="Ensembl"/>
        </authorList>
    </citation>
    <scope>IDENTIFICATION</scope>
</reference>
<dbReference type="Pfam" id="PF00035">
    <property type="entry name" value="dsrm"/>
    <property type="match status" value="2"/>
</dbReference>